<evidence type="ECO:0008006" key="4">
    <source>
        <dbReference type="Google" id="ProtNLM"/>
    </source>
</evidence>
<dbReference type="EMBL" id="JAYGHT010000016">
    <property type="protein sequence ID" value="MEA5518814.1"/>
    <property type="molecule type" value="Genomic_DNA"/>
</dbReference>
<keyword evidence="3" id="KW-1185">Reference proteome</keyword>
<accession>A0ABU5TV93</accession>
<evidence type="ECO:0000313" key="3">
    <source>
        <dbReference type="Proteomes" id="UP001301728"/>
    </source>
</evidence>
<dbReference type="Proteomes" id="UP001301728">
    <property type="component" value="Unassembled WGS sequence"/>
</dbReference>
<gene>
    <name evidence="2" type="ORF">VB854_07620</name>
</gene>
<reference evidence="2 3" key="1">
    <citation type="submission" date="2023-12" db="EMBL/GenBank/DDBJ databases">
        <title>Baltic Sea Cyanobacteria.</title>
        <authorList>
            <person name="Delbaje E."/>
            <person name="Fewer D.P."/>
            <person name="Shishido T.K."/>
        </authorList>
    </citation>
    <scope>NUCLEOTIDE SEQUENCE [LARGE SCALE GENOMIC DNA]</scope>
    <source>
        <strain evidence="2 3">CCNP 1315</strain>
    </source>
</reference>
<name>A0ABU5TV93_9CYAN</name>
<organism evidence="2 3">
    <name type="scientific">Limnoraphis robusta CCNP1315</name>
    <dbReference type="NCBI Taxonomy" id="3110306"/>
    <lineage>
        <taxon>Bacteria</taxon>
        <taxon>Bacillati</taxon>
        <taxon>Cyanobacteriota</taxon>
        <taxon>Cyanophyceae</taxon>
        <taxon>Oscillatoriophycideae</taxon>
        <taxon>Oscillatoriales</taxon>
        <taxon>Sirenicapillariaceae</taxon>
        <taxon>Limnoraphis</taxon>
    </lineage>
</organism>
<feature type="region of interest" description="Disordered" evidence="1">
    <location>
        <begin position="1"/>
        <end position="50"/>
    </location>
</feature>
<dbReference type="RefSeq" id="WP_323306800.1">
    <property type="nucleotide sequence ID" value="NZ_JAYGHT010000016.1"/>
</dbReference>
<protein>
    <recommendedName>
        <fullName evidence="4">RAMP superfamily protein</fullName>
    </recommendedName>
</protein>
<sequence length="564" mass="64970">MKNKHSQANDWAKEWTELYPEPPSKVTAPKKVDPLARPSKPPSLSTGKTQADVLTEPPKFGCQVKTRKYTLSWRLVTNSGVDDSIIRPVIGAKGYPYYPGSSMKGAFRRACDSDKQAIVFCGQNRDEKEDIAKQGILRFHGAYPVDTSWKKSLVDVIHPQYRKQVIQDETTSTKAQISLYRLEMQFGISSTIPMDQVDWDTVWNIWEKALGYGIGSRVSAGYGRFEKVCQYQNILQIHLQGQGIASTLLNRTPEFRINMFKAGLRGHTLRLFGGLTNEENAQKLTDDLWGNIESKEGAILGLLGVGFEYGSEPNNLAFSKHYYTPPQKNKTCMDLYELKEGLLQIFINAKTEEEDELSKIAQSLVQFAMLFGGFGKSWRRANHRLFFKEYFKTQDKPMIGCHWQFTKDSALLYLPCHNLKKDFTNFLEDLRAKLKSWASKRIHVNTEQYAENWREAWYPYQDQRGGVQIWGRLALSQGDSKAIRWFHNKYDNFNSIKKKSLTGQMGTTGRIWHRMYPCYQNDPDGNFIQTEKYVELLTIFPDNSKDTKKFLNFLGDQTDFESLW</sequence>
<comment type="caution">
    <text evidence="2">The sequence shown here is derived from an EMBL/GenBank/DDBJ whole genome shotgun (WGS) entry which is preliminary data.</text>
</comment>
<evidence type="ECO:0000313" key="2">
    <source>
        <dbReference type="EMBL" id="MEA5518814.1"/>
    </source>
</evidence>
<evidence type="ECO:0000256" key="1">
    <source>
        <dbReference type="SAM" id="MobiDB-lite"/>
    </source>
</evidence>
<proteinExistence type="predicted"/>